<evidence type="ECO:0000256" key="3">
    <source>
        <dbReference type="ARBA" id="ARBA00010088"/>
    </source>
</evidence>
<evidence type="ECO:0000256" key="2">
    <source>
        <dbReference type="ARBA" id="ARBA00004111"/>
    </source>
</evidence>
<dbReference type="EC" id="3.3.2.9" evidence="4"/>
<evidence type="ECO:0000259" key="8">
    <source>
        <dbReference type="Pfam" id="PF06441"/>
    </source>
</evidence>
<feature type="signal peptide" evidence="7">
    <location>
        <begin position="1"/>
        <end position="18"/>
    </location>
</feature>
<keyword evidence="10" id="KW-1185">Reference proteome</keyword>
<dbReference type="Gene3D" id="3.40.50.1820">
    <property type="entry name" value="alpha/beta hydrolase"/>
    <property type="match status" value="1"/>
</dbReference>
<comment type="caution">
    <text evidence="9">The sequence shown here is derived from an EMBL/GenBank/DDBJ whole genome shotgun (WGS) entry which is preliminary data.</text>
</comment>
<dbReference type="InterPro" id="IPR029058">
    <property type="entry name" value="AB_hydrolase_fold"/>
</dbReference>
<protein>
    <recommendedName>
        <fullName evidence="4">microsomal epoxide hydrolase</fullName>
        <ecNumber evidence="4">3.3.2.9</ecNumber>
    </recommendedName>
</protein>
<name>A0A443SLP9_9ACAR</name>
<dbReference type="VEuPathDB" id="VectorBase:LDEU003620"/>
<dbReference type="Proteomes" id="UP000288716">
    <property type="component" value="Unassembled WGS sequence"/>
</dbReference>
<dbReference type="PRINTS" id="PR00412">
    <property type="entry name" value="EPOXHYDRLASE"/>
</dbReference>
<dbReference type="OrthoDB" id="7130006at2759"/>
<dbReference type="InterPro" id="IPR010497">
    <property type="entry name" value="Epoxide_hydro_N"/>
</dbReference>
<dbReference type="GO" id="GO:0097176">
    <property type="term" value="P:epoxide metabolic process"/>
    <property type="evidence" value="ECO:0007669"/>
    <property type="project" value="TreeGrafter"/>
</dbReference>
<organism evidence="9 10">
    <name type="scientific">Leptotrombidium deliense</name>
    <dbReference type="NCBI Taxonomy" id="299467"/>
    <lineage>
        <taxon>Eukaryota</taxon>
        <taxon>Metazoa</taxon>
        <taxon>Ecdysozoa</taxon>
        <taxon>Arthropoda</taxon>
        <taxon>Chelicerata</taxon>
        <taxon>Arachnida</taxon>
        <taxon>Acari</taxon>
        <taxon>Acariformes</taxon>
        <taxon>Trombidiformes</taxon>
        <taxon>Prostigmata</taxon>
        <taxon>Anystina</taxon>
        <taxon>Parasitengona</taxon>
        <taxon>Trombiculoidea</taxon>
        <taxon>Trombiculidae</taxon>
        <taxon>Leptotrombidium</taxon>
    </lineage>
</organism>
<dbReference type="InterPro" id="IPR016292">
    <property type="entry name" value="Epoxide_hydrolase"/>
</dbReference>
<keyword evidence="6 9" id="KW-0378">Hydrolase</keyword>
<dbReference type="SUPFAM" id="SSF53474">
    <property type="entry name" value="alpha/beta-Hydrolases"/>
    <property type="match status" value="1"/>
</dbReference>
<dbReference type="GO" id="GO:0033961">
    <property type="term" value="F:cis-stilbene-oxide hydrolase activity"/>
    <property type="evidence" value="ECO:0007669"/>
    <property type="project" value="UniProtKB-EC"/>
</dbReference>
<comment type="similarity">
    <text evidence="3">Belongs to the peptidase S33 family.</text>
</comment>
<feature type="chain" id="PRO_5019074334" description="microsomal epoxide hydrolase" evidence="7">
    <location>
        <begin position="19"/>
        <end position="366"/>
    </location>
</feature>
<dbReference type="AlphaFoldDB" id="A0A443SLP9"/>
<evidence type="ECO:0000256" key="1">
    <source>
        <dbReference type="ARBA" id="ARBA00000221"/>
    </source>
</evidence>
<feature type="domain" description="Epoxide hydrolase N-terminal" evidence="8">
    <location>
        <begin position="59"/>
        <end position="166"/>
    </location>
</feature>
<evidence type="ECO:0000256" key="6">
    <source>
        <dbReference type="ARBA" id="ARBA00022801"/>
    </source>
</evidence>
<dbReference type="EMBL" id="NCKV01001389">
    <property type="protein sequence ID" value="RWS28422.1"/>
    <property type="molecule type" value="Genomic_DNA"/>
</dbReference>
<dbReference type="STRING" id="299467.A0A443SLP9"/>
<evidence type="ECO:0000313" key="9">
    <source>
        <dbReference type="EMBL" id="RWS28422.1"/>
    </source>
</evidence>
<keyword evidence="7" id="KW-0732">Signal</keyword>
<comment type="subcellular location">
    <subcellularLocation>
        <location evidence="2">Microsome membrane</location>
        <topology evidence="2">Single-pass membrane protein</topology>
    </subcellularLocation>
</comment>
<keyword evidence="5" id="KW-0058">Aromatic hydrocarbons catabolism</keyword>
<proteinExistence type="inferred from homology"/>
<dbReference type="Pfam" id="PF06441">
    <property type="entry name" value="EHN"/>
    <property type="match status" value="1"/>
</dbReference>
<sequence length="366" mass="41867">MGLGKKLLLITFLAGIAAVVYEVAIKETPTFPVVFFKDHYWGRKVVKAGEPIPKDSTEIRKFVVKIEDSVIQDLKQQLKTTRYVEPLPNSNFNYGFNGAQLKKVVDYWTQTYDWKKQEKEMNKYNHFKTQIEGIDVHFIHVKPAKAAKHTFPLILVHGWPGTFVEYLKSIPLLTNVENDVAFELIIPSLPGYGFSEEPHQQGFSAVHAARVFHKLMTRLGHKKYYYHGGDWGAIIGRFIATMYPENVLGYHTTFLPGLRLNLCGAVKYALTYFIPSIFSDHPQAEMKLLKPFQEKLLFFSIRESGYMHLQSTKPDTIGAALLNSPAGLAAYIMEKFSTWTNREYVNLEDGGLTKHFTYDELLTNVM</sequence>
<reference evidence="9 10" key="1">
    <citation type="journal article" date="2018" name="Gigascience">
        <title>Genomes of trombidid mites reveal novel predicted allergens and laterally-transferred genes associated with secondary metabolism.</title>
        <authorList>
            <person name="Dong X."/>
            <person name="Chaisiri K."/>
            <person name="Xia D."/>
            <person name="Armstrong S.D."/>
            <person name="Fang Y."/>
            <person name="Donnelly M.J."/>
            <person name="Kadowaki T."/>
            <person name="McGarry J.W."/>
            <person name="Darby A.C."/>
            <person name="Makepeace B.L."/>
        </authorList>
    </citation>
    <scope>NUCLEOTIDE SEQUENCE [LARGE SCALE GENOMIC DNA]</scope>
    <source>
        <strain evidence="9">UoL-UT</strain>
    </source>
</reference>
<evidence type="ECO:0000256" key="4">
    <source>
        <dbReference type="ARBA" id="ARBA00012091"/>
    </source>
</evidence>
<dbReference type="PANTHER" id="PTHR21661:SF35">
    <property type="entry name" value="EPOXIDE HYDROLASE"/>
    <property type="match status" value="1"/>
</dbReference>
<dbReference type="InterPro" id="IPR000639">
    <property type="entry name" value="Epox_hydrolase-like"/>
</dbReference>
<gene>
    <name evidence="9" type="ORF">B4U80_04701</name>
</gene>
<dbReference type="PIRSF" id="PIRSF001112">
    <property type="entry name" value="Epoxide_hydrolase"/>
    <property type="match status" value="1"/>
</dbReference>
<feature type="non-terminal residue" evidence="9">
    <location>
        <position position="366"/>
    </location>
</feature>
<accession>A0A443SLP9</accession>
<dbReference type="PANTHER" id="PTHR21661">
    <property type="entry name" value="EPOXIDE HYDROLASE 1-RELATED"/>
    <property type="match status" value="1"/>
</dbReference>
<evidence type="ECO:0000313" key="10">
    <source>
        <dbReference type="Proteomes" id="UP000288716"/>
    </source>
</evidence>
<comment type="catalytic activity">
    <reaction evidence="1">
        <text>1-(4-methoxyphenyl)-N-methyl-N-[(3-methyloxetan-3-yl)methyl]methanamine + H2O = 2-{[(4-methoxybenzyl)(methyl)amino]methyl}-2-methylpropane-1,3-diol</text>
        <dbReference type="Rhea" id="RHEA:55764"/>
        <dbReference type="ChEBI" id="CHEBI:15377"/>
        <dbReference type="ChEBI" id="CHEBI:139161"/>
        <dbReference type="ChEBI" id="CHEBI:139164"/>
        <dbReference type="EC" id="3.3.2.9"/>
    </reaction>
</comment>
<evidence type="ECO:0000256" key="5">
    <source>
        <dbReference type="ARBA" id="ARBA00022797"/>
    </source>
</evidence>
<evidence type="ECO:0000256" key="7">
    <source>
        <dbReference type="SAM" id="SignalP"/>
    </source>
</evidence>